<dbReference type="SUPFAM" id="SSF48726">
    <property type="entry name" value="Immunoglobulin"/>
    <property type="match status" value="1"/>
</dbReference>
<evidence type="ECO:0000313" key="5">
    <source>
        <dbReference type="Proteomes" id="UP001228049"/>
    </source>
</evidence>
<feature type="chain" id="PRO_5042442453" evidence="1">
    <location>
        <begin position="19"/>
        <end position="158"/>
    </location>
</feature>
<reference evidence="3" key="1">
    <citation type="submission" date="2023-04" db="EMBL/GenBank/DDBJ databases">
        <title>Chromosome-level genome of Chaenocephalus aceratus.</title>
        <authorList>
            <person name="Park H."/>
        </authorList>
    </citation>
    <scope>NUCLEOTIDE SEQUENCE</scope>
    <source>
        <strain evidence="3">DE</strain>
        <tissue evidence="3">Muscle</tissue>
    </source>
</reference>
<protein>
    <submittedName>
        <fullName evidence="3">Ig alpha chain C region</fullName>
    </submittedName>
</protein>
<feature type="domain" description="Ig-like" evidence="2">
    <location>
        <begin position="59"/>
        <end position="141"/>
    </location>
</feature>
<proteinExistence type="predicted"/>
<sequence>MDTTLTFIVLLRCWVVCSRPSKQSVSFSMVFSDGTLLLVDADEDELHLHHRNKTAGSAPSVQMLSSIPFSLDPGSPHLLVCVLTGLNSPQQDVLWWVDDAEVTSSGAIVSRMMSHEGGAYSLTTVWEVPAAEWRSGSTYCCGMVQEGPVYTERCCSQD</sequence>
<dbReference type="PROSITE" id="PS50835">
    <property type="entry name" value="IG_LIKE"/>
    <property type="match status" value="1"/>
</dbReference>
<evidence type="ECO:0000256" key="1">
    <source>
        <dbReference type="SAM" id="SignalP"/>
    </source>
</evidence>
<accession>A0AAD9C7C0</accession>
<dbReference type="InterPro" id="IPR007110">
    <property type="entry name" value="Ig-like_dom"/>
</dbReference>
<evidence type="ECO:0000313" key="3">
    <source>
        <dbReference type="EMBL" id="KAK1897267.1"/>
    </source>
</evidence>
<dbReference type="Proteomes" id="UP001228049">
    <property type="component" value="Unassembled WGS sequence"/>
</dbReference>
<dbReference type="InterPro" id="IPR013783">
    <property type="entry name" value="Ig-like_fold"/>
</dbReference>
<comment type="caution">
    <text evidence="3">The sequence shown here is derived from an EMBL/GenBank/DDBJ whole genome shotgun (WGS) entry which is preliminary data.</text>
</comment>
<evidence type="ECO:0000313" key="4">
    <source>
        <dbReference type="EMBL" id="KAK1897515.1"/>
    </source>
</evidence>
<dbReference type="InterPro" id="IPR003597">
    <property type="entry name" value="Ig_C1-set"/>
</dbReference>
<dbReference type="EMBL" id="JASDAP010000009">
    <property type="protein sequence ID" value="KAK1897515.1"/>
    <property type="molecule type" value="Genomic_DNA"/>
</dbReference>
<keyword evidence="1" id="KW-0732">Signal</keyword>
<name>A0AAD9C7C0_DISEL</name>
<organism evidence="3 5">
    <name type="scientific">Dissostichus eleginoides</name>
    <name type="common">Patagonian toothfish</name>
    <name type="synonym">Dissostichus amissus</name>
    <dbReference type="NCBI Taxonomy" id="100907"/>
    <lineage>
        <taxon>Eukaryota</taxon>
        <taxon>Metazoa</taxon>
        <taxon>Chordata</taxon>
        <taxon>Craniata</taxon>
        <taxon>Vertebrata</taxon>
        <taxon>Euteleostomi</taxon>
        <taxon>Actinopterygii</taxon>
        <taxon>Neopterygii</taxon>
        <taxon>Teleostei</taxon>
        <taxon>Neoteleostei</taxon>
        <taxon>Acanthomorphata</taxon>
        <taxon>Eupercaria</taxon>
        <taxon>Perciformes</taxon>
        <taxon>Notothenioidei</taxon>
        <taxon>Nototheniidae</taxon>
        <taxon>Dissostichus</taxon>
    </lineage>
</organism>
<dbReference type="EMBL" id="JASDAP010000009">
    <property type="protein sequence ID" value="KAK1897267.1"/>
    <property type="molecule type" value="Genomic_DNA"/>
</dbReference>
<dbReference type="InterPro" id="IPR036179">
    <property type="entry name" value="Ig-like_dom_sf"/>
</dbReference>
<keyword evidence="5" id="KW-1185">Reference proteome</keyword>
<feature type="signal peptide" evidence="1">
    <location>
        <begin position="1"/>
        <end position="18"/>
    </location>
</feature>
<dbReference type="Pfam" id="PF07654">
    <property type="entry name" value="C1-set"/>
    <property type="match status" value="1"/>
</dbReference>
<gene>
    <name evidence="3" type="ORF">KUDE01_016800</name>
    <name evidence="4" type="ORF">KUDE01_017047</name>
</gene>
<evidence type="ECO:0000259" key="2">
    <source>
        <dbReference type="PROSITE" id="PS50835"/>
    </source>
</evidence>
<dbReference type="AlphaFoldDB" id="A0AAD9C7C0"/>
<dbReference type="Gene3D" id="2.60.40.10">
    <property type="entry name" value="Immunoglobulins"/>
    <property type="match status" value="1"/>
</dbReference>